<dbReference type="Proteomes" id="UP000647235">
    <property type="component" value="Unassembled WGS sequence"/>
</dbReference>
<name>A0ABR7EY28_9FIRM</name>
<comment type="caution">
    <text evidence="2">The sequence shown here is derived from an EMBL/GenBank/DDBJ whole genome shotgun (WGS) entry which is preliminary data.</text>
</comment>
<dbReference type="EMBL" id="JACOOY010000023">
    <property type="protein sequence ID" value="MBC5666242.1"/>
    <property type="molecule type" value="Genomic_DNA"/>
</dbReference>
<evidence type="ECO:0000313" key="2">
    <source>
        <dbReference type="EMBL" id="MBC5666242.1"/>
    </source>
</evidence>
<keyword evidence="3" id="KW-1185">Reference proteome</keyword>
<protein>
    <submittedName>
        <fullName evidence="2">DJ-1/PfpI family protein</fullName>
    </submittedName>
</protein>
<dbReference type="Gene3D" id="3.40.50.880">
    <property type="match status" value="1"/>
</dbReference>
<dbReference type="InterPro" id="IPR029062">
    <property type="entry name" value="Class_I_gatase-like"/>
</dbReference>
<sequence>MIKVSVLLADGFEEIEALTVVDLLRRAQIYVDTISIMEDYTVHGAHGINIQTEDLFEEVNFVESDMIVLPGGMPGTTNLNAHEGVRRVVKDFAAEGKPIAAICAAPTVLGNLGLLKGKRITCYPGVETEIQGAVMLRTQVAVDGNIITSRGVGTAIAFALKLIEVLVGEDKSREIAEAIVYEK</sequence>
<dbReference type="PANTHER" id="PTHR48094:SF12">
    <property type="entry name" value="PARKINSON DISEASE PROTEIN 7 HOMOLOG"/>
    <property type="match status" value="1"/>
</dbReference>
<reference evidence="2 3" key="1">
    <citation type="submission" date="2020-08" db="EMBL/GenBank/DDBJ databases">
        <title>Genome public.</title>
        <authorList>
            <person name="Liu C."/>
            <person name="Sun Q."/>
        </authorList>
    </citation>
    <scope>NUCLEOTIDE SEQUENCE [LARGE SCALE GENOMIC DNA]</scope>
    <source>
        <strain evidence="2 3">NSJ-36</strain>
    </source>
</reference>
<accession>A0ABR7EY28</accession>
<evidence type="ECO:0000313" key="3">
    <source>
        <dbReference type="Proteomes" id="UP000647235"/>
    </source>
</evidence>
<dbReference type="CDD" id="cd03135">
    <property type="entry name" value="GATase1_DJ-1"/>
    <property type="match status" value="1"/>
</dbReference>
<organism evidence="2 3">
    <name type="scientific">Dorea hominis</name>
    <dbReference type="NCBI Taxonomy" id="2763040"/>
    <lineage>
        <taxon>Bacteria</taxon>
        <taxon>Bacillati</taxon>
        <taxon>Bacillota</taxon>
        <taxon>Clostridia</taxon>
        <taxon>Lachnospirales</taxon>
        <taxon>Lachnospiraceae</taxon>
        <taxon>Dorea</taxon>
    </lineage>
</organism>
<dbReference type="PANTHER" id="PTHR48094">
    <property type="entry name" value="PROTEIN/NUCLEIC ACID DEGLYCASE DJ-1-RELATED"/>
    <property type="match status" value="1"/>
</dbReference>
<dbReference type="Pfam" id="PF01965">
    <property type="entry name" value="DJ-1_PfpI"/>
    <property type="match status" value="1"/>
</dbReference>
<dbReference type="InterPro" id="IPR006287">
    <property type="entry name" value="DJ-1"/>
</dbReference>
<feature type="domain" description="DJ-1/PfpI" evidence="1">
    <location>
        <begin position="3"/>
        <end position="164"/>
    </location>
</feature>
<dbReference type="InterPro" id="IPR002818">
    <property type="entry name" value="DJ-1/PfpI"/>
</dbReference>
<evidence type="ECO:0000259" key="1">
    <source>
        <dbReference type="Pfam" id="PF01965"/>
    </source>
</evidence>
<dbReference type="NCBIfam" id="TIGR01383">
    <property type="entry name" value="not_thiJ"/>
    <property type="match status" value="1"/>
</dbReference>
<proteinExistence type="predicted"/>
<dbReference type="InterPro" id="IPR050325">
    <property type="entry name" value="Prot/Nucl_acid_deglycase"/>
</dbReference>
<gene>
    <name evidence="2" type="ORF">H8S07_13480</name>
</gene>
<dbReference type="RefSeq" id="WP_118287732.1">
    <property type="nucleotide sequence ID" value="NZ_JACOOY010000023.1"/>
</dbReference>
<dbReference type="SUPFAM" id="SSF52317">
    <property type="entry name" value="Class I glutamine amidotransferase-like"/>
    <property type="match status" value="1"/>
</dbReference>